<organism evidence="2 3">
    <name type="scientific">Tilletia caries</name>
    <name type="common">wheat bunt fungus</name>
    <dbReference type="NCBI Taxonomy" id="13290"/>
    <lineage>
        <taxon>Eukaryota</taxon>
        <taxon>Fungi</taxon>
        <taxon>Dikarya</taxon>
        <taxon>Basidiomycota</taxon>
        <taxon>Ustilaginomycotina</taxon>
        <taxon>Exobasidiomycetes</taxon>
        <taxon>Tilletiales</taxon>
        <taxon>Tilletiaceae</taxon>
        <taxon>Tilletia</taxon>
    </lineage>
</organism>
<gene>
    <name evidence="2" type="ORF">A4X03_0g2903</name>
    <name evidence="1" type="ORF">JKIAZH3_G4633</name>
</gene>
<evidence type="ECO:0000313" key="1">
    <source>
        <dbReference type="EMBL" id="CAD6902083.1"/>
    </source>
</evidence>
<evidence type="ECO:0000313" key="3">
    <source>
        <dbReference type="Proteomes" id="UP000077671"/>
    </source>
</evidence>
<dbReference type="Proteomes" id="UP000836402">
    <property type="component" value="Unassembled WGS sequence"/>
</dbReference>
<dbReference type="EMBL" id="LWDD02000309">
    <property type="protein sequence ID" value="KAE8261866.1"/>
    <property type="molecule type" value="Genomic_DNA"/>
</dbReference>
<evidence type="ECO:0008006" key="5">
    <source>
        <dbReference type="Google" id="ProtNLM"/>
    </source>
</evidence>
<dbReference type="Proteomes" id="UP000077671">
    <property type="component" value="Unassembled WGS sequence"/>
</dbReference>
<proteinExistence type="predicted"/>
<name>A0A177VFG9_9BASI</name>
<evidence type="ECO:0000313" key="4">
    <source>
        <dbReference type="Proteomes" id="UP000836402"/>
    </source>
</evidence>
<keyword evidence="4" id="KW-1185">Reference proteome</keyword>
<comment type="caution">
    <text evidence="2">The sequence shown here is derived from an EMBL/GenBank/DDBJ whole genome shotgun (WGS) entry which is preliminary data.</text>
</comment>
<accession>A0A177VFG9</accession>
<sequence length="629" mass="71345">MSARNAPSAVPTVTNAWRVMHIPELFALIATYLEREMVDLVALSTVSKHIRRLTLPHMVRYLDIRIQRSDQICRFFEANPGPALIEKIEFVRIREDDVYDKFRYRSHSRRSRQPVPPFPIYWKWGEVGSLLSLIEKRSKTPLPRIDISVAASDIAFMKSNLERTPNLMSRICALRMIVDIDATDSFVYASEAEMMAAVTNAFGMSWDTFPSLIQSISSPNLVVFEFDNTVHRPFPSSAYAAVAGIAPPREIWSDIVQHLAKHVRELSVGFCLFDIDHAGYTEVMLASWPRLRSARIKFAGSHDSAEWVEILSFLTVHGARLEDLAIENNQNGPVGFNHTFRRLQSISLSRDVFKCYRDADRASRQAAFAERHSHSIREWSLSGNTLADARTLLDQPSRASLLGQIRVLRASKEVAEHYIRAGARPRHLQLDAAKDLDSLQLWRWLNSKGLRKAAEAITCLDIEVSSESLADLNLQLGHVFSSDHFPNLQELILCSTCEVPQVPAITPAAAAAQLRQTILALRSARSLRVLRIEHMGAVWLPPDQPSLLLLAKCPEALEYVSWHVHLRNVTQYFRVVRRKGKVERLQRLPPSFRVRIRAEDGVWEQESDLRKAAVLLNHSGEGKPELRLS</sequence>
<dbReference type="AlphaFoldDB" id="A0A177VFG9"/>
<protein>
    <recommendedName>
        <fullName evidence="5">F-box domain-containing protein</fullName>
    </recommendedName>
</protein>
<reference evidence="1" key="3">
    <citation type="submission" date="2020-10" db="EMBL/GenBank/DDBJ databases">
        <authorList>
            <person name="Sedaghatjoo S."/>
        </authorList>
    </citation>
    <scope>NUCLEOTIDE SEQUENCE</scope>
    <source>
        <strain evidence="1">AZH3</strain>
    </source>
</reference>
<dbReference type="EMBL" id="CAJHJG010000403">
    <property type="protein sequence ID" value="CAD6902083.1"/>
    <property type="molecule type" value="Genomic_DNA"/>
</dbReference>
<reference evidence="2" key="1">
    <citation type="submission" date="2016-04" db="EMBL/GenBank/DDBJ databases">
        <authorList>
            <person name="Nguyen H.D."/>
            <person name="Kesanakurti P."/>
            <person name="Cullis J."/>
            <person name="Levesque C.A."/>
            <person name="Hambleton S."/>
        </authorList>
    </citation>
    <scope>NUCLEOTIDE SEQUENCE</scope>
    <source>
        <strain evidence="2">DAOMC 238032</strain>
    </source>
</reference>
<evidence type="ECO:0000313" key="2">
    <source>
        <dbReference type="EMBL" id="KAE8261866.1"/>
    </source>
</evidence>
<reference evidence="2" key="2">
    <citation type="journal article" date="2019" name="IMA Fungus">
        <title>Genome sequencing and comparison of five Tilletia species to identify candidate genes for the detection of regulated species infecting wheat.</title>
        <authorList>
            <person name="Nguyen H.D.T."/>
            <person name="Sultana T."/>
            <person name="Kesanakurti P."/>
            <person name="Hambleton S."/>
        </authorList>
    </citation>
    <scope>NUCLEOTIDE SEQUENCE</scope>
    <source>
        <strain evidence="2">DAOMC 238032</strain>
    </source>
</reference>